<evidence type="ECO:0000313" key="1">
    <source>
        <dbReference type="EMBL" id="GMF58144.1"/>
    </source>
</evidence>
<protein>
    <submittedName>
        <fullName evidence="1">Unnamed protein product</fullName>
    </submittedName>
</protein>
<proteinExistence type="predicted"/>
<dbReference type="AlphaFoldDB" id="A0A9W6YBY8"/>
<name>A0A9W6YBY8_9STRA</name>
<dbReference type="EMBL" id="BSXT01004528">
    <property type="protein sequence ID" value="GMF58144.1"/>
    <property type="molecule type" value="Genomic_DNA"/>
</dbReference>
<reference evidence="1" key="1">
    <citation type="submission" date="2023-04" db="EMBL/GenBank/DDBJ databases">
        <title>Phytophthora fragariaefolia NBRC 109709.</title>
        <authorList>
            <person name="Ichikawa N."/>
            <person name="Sato H."/>
            <person name="Tonouchi N."/>
        </authorList>
    </citation>
    <scope>NUCLEOTIDE SEQUENCE</scope>
    <source>
        <strain evidence="1">NBRC 109709</strain>
    </source>
</reference>
<keyword evidence="2" id="KW-1185">Reference proteome</keyword>
<evidence type="ECO:0000313" key="2">
    <source>
        <dbReference type="Proteomes" id="UP001165121"/>
    </source>
</evidence>
<accession>A0A9W6YBY8</accession>
<organism evidence="1 2">
    <name type="scientific">Phytophthora fragariaefolia</name>
    <dbReference type="NCBI Taxonomy" id="1490495"/>
    <lineage>
        <taxon>Eukaryota</taxon>
        <taxon>Sar</taxon>
        <taxon>Stramenopiles</taxon>
        <taxon>Oomycota</taxon>
        <taxon>Peronosporomycetes</taxon>
        <taxon>Peronosporales</taxon>
        <taxon>Peronosporaceae</taxon>
        <taxon>Phytophthora</taxon>
    </lineage>
</organism>
<comment type="caution">
    <text evidence="1">The sequence shown here is derived from an EMBL/GenBank/DDBJ whole genome shotgun (WGS) entry which is preliminary data.</text>
</comment>
<gene>
    <name evidence="1" type="ORF">Pfra01_002495100</name>
</gene>
<dbReference type="Proteomes" id="UP001165121">
    <property type="component" value="Unassembled WGS sequence"/>
</dbReference>
<sequence>MLASVISSGQIADAELAYGMHWPRINISYAEIHRAMVSGDPSFAWYVGGSELAKILIKKERATSARTGRPIITIIPRRLASSRCIGSATATPTCAVAIGLSPTLAEAPAGCGIGRRAAAVRCIYVDGRGLGALCAATLRRSTRGQRAPCGRVGLSQARAELVRVVVIITAASRTG</sequence>